<dbReference type="SUPFAM" id="SSF101898">
    <property type="entry name" value="NHL repeat"/>
    <property type="match status" value="1"/>
</dbReference>
<sequence length="527" mass="56020">MIGRTSASTRIALLVVATLGGIFLGPADRLVADDYELGFSTYLGGSDWEHARDCFVDDQGYVYIVGGTQSEDFPTTEGAFQRQQDMTGDRIGSGGYCDAFVCKFAPNGRLVWSTLLGGPNYDRAYAVEVDKTGHVYVSGRGGPGFPVTDDAIQTEFRGSDAGVYGMQNGFLVKLKPDGSGLVWSTYVGVGLLNRDLAIDDQGDVYVALHYTGKGPLPPASWFEGALQPEPAGDAEIGAMKLSTDGKAIEWATWFGGSAKEGAESGIRLDNDKNVYLNFTTWSPDVPTTEGAHDRSHNGESDAFIAKLSPDGKKLLFGTYFGTSGIDYGNGTHNMALDKEGNAFLVTTTDSAEMPVTEGALQRQLSKGKRDIVASKFSSRDGRLLNCTYLGGTGNEEPDGVCISPGGDLYFAGSTSSPDFPLTDNALKRTRSEQNDAIFVVMAPDLGSLKFSTYLGGESHDYGRAGFMDAEGNLYLTGSINGSGWPTKNPHQPKFAGGGGGKELCYEGGCYAGDVILTKLAVVKPDQP</sequence>
<dbReference type="InterPro" id="IPR052918">
    <property type="entry name" value="Motility_Chemotaxis_Reg"/>
</dbReference>
<evidence type="ECO:0000313" key="2">
    <source>
        <dbReference type="Proteomes" id="UP000317093"/>
    </source>
</evidence>
<accession>A0A518B5F9</accession>
<organism evidence="1 2">
    <name type="scientific">Kolteria novifilia</name>
    <dbReference type="NCBI Taxonomy" id="2527975"/>
    <lineage>
        <taxon>Bacteria</taxon>
        <taxon>Pseudomonadati</taxon>
        <taxon>Planctomycetota</taxon>
        <taxon>Planctomycetia</taxon>
        <taxon>Kolteriales</taxon>
        <taxon>Kolteriaceae</taxon>
        <taxon>Kolteria</taxon>
    </lineage>
</organism>
<dbReference type="PANTHER" id="PTHR35580:SF1">
    <property type="entry name" value="PHYTASE-LIKE DOMAIN-CONTAINING PROTEIN"/>
    <property type="match status" value="1"/>
</dbReference>
<dbReference type="OrthoDB" id="253958at2"/>
<keyword evidence="2" id="KW-1185">Reference proteome</keyword>
<protein>
    <submittedName>
        <fullName evidence="1">Beta-propeller repeat protein</fullName>
    </submittedName>
</protein>
<dbReference type="PANTHER" id="PTHR35580">
    <property type="entry name" value="CELL SURFACE GLYCOPROTEIN (S-LAYER PROTEIN)-LIKE PROTEIN"/>
    <property type="match status" value="1"/>
</dbReference>
<dbReference type="AlphaFoldDB" id="A0A518B5F9"/>
<dbReference type="KEGG" id="knv:Pan216_30630"/>
<dbReference type="RefSeq" id="WP_145258778.1">
    <property type="nucleotide sequence ID" value="NZ_CP036279.1"/>
</dbReference>
<name>A0A518B5F9_9BACT</name>
<reference evidence="1 2" key="1">
    <citation type="submission" date="2019-02" db="EMBL/GenBank/DDBJ databases">
        <title>Deep-cultivation of Planctomycetes and their phenomic and genomic characterization uncovers novel biology.</title>
        <authorList>
            <person name="Wiegand S."/>
            <person name="Jogler M."/>
            <person name="Boedeker C."/>
            <person name="Pinto D."/>
            <person name="Vollmers J."/>
            <person name="Rivas-Marin E."/>
            <person name="Kohn T."/>
            <person name="Peeters S.H."/>
            <person name="Heuer A."/>
            <person name="Rast P."/>
            <person name="Oberbeckmann S."/>
            <person name="Bunk B."/>
            <person name="Jeske O."/>
            <person name="Meyerdierks A."/>
            <person name="Storesund J.E."/>
            <person name="Kallscheuer N."/>
            <person name="Luecker S."/>
            <person name="Lage O.M."/>
            <person name="Pohl T."/>
            <person name="Merkel B.J."/>
            <person name="Hornburger P."/>
            <person name="Mueller R.-W."/>
            <person name="Bruemmer F."/>
            <person name="Labrenz M."/>
            <person name="Spormann A.M."/>
            <person name="Op den Camp H."/>
            <person name="Overmann J."/>
            <person name="Amann R."/>
            <person name="Jetten M.S.M."/>
            <person name="Mascher T."/>
            <person name="Medema M.H."/>
            <person name="Devos D.P."/>
            <person name="Kaster A.-K."/>
            <person name="Ovreas L."/>
            <person name="Rohde M."/>
            <person name="Galperin M.Y."/>
            <person name="Jogler C."/>
        </authorList>
    </citation>
    <scope>NUCLEOTIDE SEQUENCE [LARGE SCALE GENOMIC DNA]</scope>
    <source>
        <strain evidence="1 2">Pan216</strain>
    </source>
</reference>
<gene>
    <name evidence="1" type="ORF">Pan216_30630</name>
</gene>
<proteinExistence type="predicted"/>
<dbReference type="Proteomes" id="UP000317093">
    <property type="component" value="Chromosome"/>
</dbReference>
<dbReference type="EMBL" id="CP036279">
    <property type="protein sequence ID" value="QDU62196.1"/>
    <property type="molecule type" value="Genomic_DNA"/>
</dbReference>
<evidence type="ECO:0000313" key="1">
    <source>
        <dbReference type="EMBL" id="QDU62196.1"/>
    </source>
</evidence>